<dbReference type="Pfam" id="PF14953">
    <property type="entry name" value="DUF4504"/>
    <property type="match status" value="1"/>
</dbReference>
<evidence type="ECO:0000313" key="2">
    <source>
        <dbReference type="Proteomes" id="UP000076078"/>
    </source>
</evidence>
<name>A0A151ZGL9_TIELA</name>
<keyword evidence="2" id="KW-1185">Reference proteome</keyword>
<dbReference type="OrthoDB" id="20244at2759"/>
<dbReference type="InParanoid" id="A0A151ZGL9"/>
<protein>
    <submittedName>
        <fullName evidence="1">Uncharacterized protein</fullName>
    </submittedName>
</protein>
<dbReference type="PANTHER" id="PTHR31366">
    <property type="entry name" value="UPF0739 PROTEIN C1ORF74"/>
    <property type="match status" value="1"/>
</dbReference>
<dbReference type="OMA" id="CEYPIIY"/>
<evidence type="ECO:0000313" key="1">
    <source>
        <dbReference type="EMBL" id="KYQ93067.1"/>
    </source>
</evidence>
<accession>A0A151ZGL9</accession>
<gene>
    <name evidence="1" type="ORF">DLAC_05678</name>
</gene>
<dbReference type="AlphaFoldDB" id="A0A151ZGL9"/>
<proteinExistence type="predicted"/>
<reference evidence="1 2" key="1">
    <citation type="submission" date="2015-12" db="EMBL/GenBank/DDBJ databases">
        <title>Dictyostelia acquired genes for synthesis and detection of signals that induce cell-type specialization by lateral gene transfer from prokaryotes.</title>
        <authorList>
            <person name="Gloeckner G."/>
            <person name="Schaap P."/>
        </authorList>
    </citation>
    <scope>NUCLEOTIDE SEQUENCE [LARGE SCALE GENOMIC DNA]</scope>
    <source>
        <strain evidence="1 2">TK</strain>
    </source>
</reference>
<dbReference type="EMBL" id="LODT01000028">
    <property type="protein sequence ID" value="KYQ93067.1"/>
    <property type="molecule type" value="Genomic_DNA"/>
</dbReference>
<sequence length="328" mass="38467">MSVSTEFLTIQEEICKLLCVKSFRKSKLFDGLKLAKGFTSQSWVQFYHDFLYIIGQGIRSSLLIDYPVPEWEDLINFIEILKKSTILNNNNNAEKFKFEIISIHLDDFLYFLSNKTVLLERIQIDLSNNFENYLFIDVSQKLNQPKYCETQDYHKNQLKLILEYLAEKLKSGSKEILLDKDLEVILKGNRIYLPILSGWFCEYPIIYCNSSRYTQCSQCPSGDNCNDLDTDWNENSLSSIELQRYSVRQCNISTPYQSLQLPKLLLSFTYPVFLETSHKDILDSILNKFQKSLLNRFNQCSNESQFKLTNQLEFNIEKLSNDISNIRL</sequence>
<dbReference type="PANTHER" id="PTHR31366:SF2">
    <property type="entry name" value="UPF0739 PROTEIN C1ORF74"/>
    <property type="match status" value="1"/>
</dbReference>
<comment type="caution">
    <text evidence="1">The sequence shown here is derived from an EMBL/GenBank/DDBJ whole genome shotgun (WGS) entry which is preliminary data.</text>
</comment>
<dbReference type="Proteomes" id="UP000076078">
    <property type="component" value="Unassembled WGS sequence"/>
</dbReference>
<organism evidence="1 2">
    <name type="scientific">Tieghemostelium lacteum</name>
    <name type="common">Slime mold</name>
    <name type="synonym">Dictyostelium lacteum</name>
    <dbReference type="NCBI Taxonomy" id="361077"/>
    <lineage>
        <taxon>Eukaryota</taxon>
        <taxon>Amoebozoa</taxon>
        <taxon>Evosea</taxon>
        <taxon>Eumycetozoa</taxon>
        <taxon>Dictyostelia</taxon>
        <taxon>Dictyosteliales</taxon>
        <taxon>Raperosteliaceae</taxon>
        <taxon>Tieghemostelium</taxon>
    </lineage>
</organism>
<dbReference type="InterPro" id="IPR027850">
    <property type="entry name" value="DUF4504"/>
</dbReference>